<dbReference type="Proteomes" id="UP000827872">
    <property type="component" value="Linkage Group LG08"/>
</dbReference>
<reference evidence="1" key="1">
    <citation type="submission" date="2021-08" db="EMBL/GenBank/DDBJ databases">
        <title>The first chromosome-level gecko genome reveals the dynamic sex chromosomes of Neotropical dwarf geckos (Sphaerodactylidae: Sphaerodactylus).</title>
        <authorList>
            <person name="Pinto B.J."/>
            <person name="Keating S.E."/>
            <person name="Gamble T."/>
        </authorList>
    </citation>
    <scope>NUCLEOTIDE SEQUENCE</scope>
    <source>
        <strain evidence="1">TG3544</strain>
    </source>
</reference>
<keyword evidence="2" id="KW-1185">Reference proteome</keyword>
<proteinExistence type="predicted"/>
<comment type="caution">
    <text evidence="1">The sequence shown here is derived from an EMBL/GenBank/DDBJ whole genome shotgun (WGS) entry which is preliminary data.</text>
</comment>
<protein>
    <submittedName>
        <fullName evidence="1">Uncharacterized protein</fullName>
    </submittedName>
</protein>
<accession>A0ACB8F8R3</accession>
<evidence type="ECO:0000313" key="1">
    <source>
        <dbReference type="EMBL" id="KAH8001737.1"/>
    </source>
</evidence>
<sequence>MPGLRCRCLCLMVAALVGLSGANRNCPDLVVDSCLCAAERFKGPDRQTVRIKVVCSGGELVETLQPSLLPNRTVSLPNEYVGVPAVQISNHPAFGSFAAADFEGTLGTSNCL</sequence>
<gene>
    <name evidence="1" type="ORF">K3G42_014901</name>
</gene>
<name>A0ACB8F8R3_9SAUR</name>
<evidence type="ECO:0000313" key="2">
    <source>
        <dbReference type="Proteomes" id="UP000827872"/>
    </source>
</evidence>
<dbReference type="EMBL" id="CM037621">
    <property type="protein sequence ID" value="KAH8001737.1"/>
    <property type="molecule type" value="Genomic_DNA"/>
</dbReference>
<organism evidence="1 2">
    <name type="scientific">Sphaerodactylus townsendi</name>
    <dbReference type="NCBI Taxonomy" id="933632"/>
    <lineage>
        <taxon>Eukaryota</taxon>
        <taxon>Metazoa</taxon>
        <taxon>Chordata</taxon>
        <taxon>Craniata</taxon>
        <taxon>Vertebrata</taxon>
        <taxon>Euteleostomi</taxon>
        <taxon>Lepidosauria</taxon>
        <taxon>Squamata</taxon>
        <taxon>Bifurcata</taxon>
        <taxon>Gekkota</taxon>
        <taxon>Sphaerodactylidae</taxon>
        <taxon>Sphaerodactylus</taxon>
    </lineage>
</organism>